<dbReference type="GO" id="GO:0005737">
    <property type="term" value="C:cytoplasm"/>
    <property type="evidence" value="ECO:0007669"/>
    <property type="project" value="TreeGrafter"/>
</dbReference>
<dbReference type="SUPFAM" id="SSF56112">
    <property type="entry name" value="Protein kinase-like (PK-like)"/>
    <property type="match status" value="1"/>
</dbReference>
<dbReference type="GO" id="GO:0005634">
    <property type="term" value="C:nucleus"/>
    <property type="evidence" value="ECO:0007669"/>
    <property type="project" value="TreeGrafter"/>
</dbReference>
<dbReference type="InterPro" id="IPR011009">
    <property type="entry name" value="Kinase-like_dom_sf"/>
</dbReference>
<evidence type="ECO:0000256" key="1">
    <source>
        <dbReference type="SAM" id="MobiDB-lite"/>
    </source>
</evidence>
<reference evidence="3" key="1">
    <citation type="journal article" date="2019" name="IScience">
        <title>Narwhal Genome Reveals Long-Term Low Genetic Diversity despite Current Large Abundance Size.</title>
        <authorList>
            <person name="Westbury M.V."/>
            <person name="Petersen B."/>
            <person name="Garde E."/>
            <person name="Heide-Jorgensen M.P."/>
            <person name="Lorenzen E.D."/>
        </authorList>
    </citation>
    <scope>NUCLEOTIDE SEQUENCE [LARGE SCALE GENOMIC DNA]</scope>
</reference>
<evidence type="ECO:0000313" key="3">
    <source>
        <dbReference type="Proteomes" id="UP000308365"/>
    </source>
</evidence>
<dbReference type="GO" id="GO:0000776">
    <property type="term" value="C:kinetochore"/>
    <property type="evidence" value="ECO:0007669"/>
    <property type="project" value="TreeGrafter"/>
</dbReference>
<name>A0A4U1F3V1_MONMO</name>
<dbReference type="EMBL" id="RWIC01000432">
    <property type="protein sequence ID" value="TKC43928.1"/>
    <property type="molecule type" value="Genomic_DNA"/>
</dbReference>
<dbReference type="GO" id="GO:0000922">
    <property type="term" value="C:spindle pole"/>
    <property type="evidence" value="ECO:0007669"/>
    <property type="project" value="TreeGrafter"/>
</dbReference>
<sequence length="167" mass="19110">MLPESRLLRPHRKEKMSLEMSTHSPLALQHGVVGARGHELYVGGAGALLLPKITLEPHRRRKATNQPGVRRYLQHMVLGCQYPHPNQVIHWDLRLGKLFLNDDLEVKIGDLARQPKKMPQTGRIAHLIIHEQLKTSSLLLATSQPISHYLPHHSIKLSTLFQRHTKR</sequence>
<evidence type="ECO:0008006" key="4">
    <source>
        <dbReference type="Google" id="ProtNLM"/>
    </source>
</evidence>
<protein>
    <recommendedName>
        <fullName evidence="4">Protein kinase domain-containing protein</fullName>
    </recommendedName>
</protein>
<dbReference type="GO" id="GO:0005813">
    <property type="term" value="C:centrosome"/>
    <property type="evidence" value="ECO:0007669"/>
    <property type="project" value="TreeGrafter"/>
</dbReference>
<dbReference type="Proteomes" id="UP000308365">
    <property type="component" value="Unassembled WGS sequence"/>
</dbReference>
<organism evidence="2 3">
    <name type="scientific">Monodon monoceros</name>
    <name type="common">Narwhal</name>
    <name type="synonym">Ceratodon monodon</name>
    <dbReference type="NCBI Taxonomy" id="40151"/>
    <lineage>
        <taxon>Eukaryota</taxon>
        <taxon>Metazoa</taxon>
        <taxon>Chordata</taxon>
        <taxon>Craniata</taxon>
        <taxon>Vertebrata</taxon>
        <taxon>Euteleostomi</taxon>
        <taxon>Mammalia</taxon>
        <taxon>Eutheria</taxon>
        <taxon>Laurasiatheria</taxon>
        <taxon>Artiodactyla</taxon>
        <taxon>Whippomorpha</taxon>
        <taxon>Cetacea</taxon>
        <taxon>Odontoceti</taxon>
        <taxon>Monodontidae</taxon>
        <taxon>Monodon</taxon>
    </lineage>
</organism>
<dbReference type="GO" id="GO:0004674">
    <property type="term" value="F:protein serine/threonine kinase activity"/>
    <property type="evidence" value="ECO:0007669"/>
    <property type="project" value="TreeGrafter"/>
</dbReference>
<dbReference type="AlphaFoldDB" id="A0A4U1F3V1"/>
<accession>A0A4U1F3V1</accession>
<comment type="caution">
    <text evidence="2">The sequence shown here is derived from an EMBL/GenBank/DDBJ whole genome shotgun (WGS) entry which is preliminary data.</text>
</comment>
<dbReference type="PANTHER" id="PTHR24345:SF93">
    <property type="entry name" value="SERINE_THREONINE-PROTEIN KINASE PLK1"/>
    <property type="match status" value="1"/>
</dbReference>
<evidence type="ECO:0000313" key="2">
    <source>
        <dbReference type="EMBL" id="TKC43928.1"/>
    </source>
</evidence>
<dbReference type="GO" id="GO:0007052">
    <property type="term" value="P:mitotic spindle organization"/>
    <property type="evidence" value="ECO:0007669"/>
    <property type="project" value="TreeGrafter"/>
</dbReference>
<dbReference type="Gene3D" id="1.10.510.10">
    <property type="entry name" value="Transferase(Phosphotransferase) domain 1"/>
    <property type="match status" value="1"/>
</dbReference>
<dbReference type="PANTHER" id="PTHR24345">
    <property type="entry name" value="SERINE/THREONINE-PROTEIN KINASE PLK"/>
    <property type="match status" value="1"/>
</dbReference>
<gene>
    <name evidence="2" type="ORF">EI555_013147</name>
</gene>
<proteinExistence type="predicted"/>
<feature type="region of interest" description="Disordered" evidence="1">
    <location>
        <begin position="1"/>
        <end position="21"/>
    </location>
</feature>